<name>A0A8E8FUD0_9TOMB</name>
<organism evidence="3">
    <name type="scientific">Johnsongrass chlorotic stripe mosaic virus</name>
    <dbReference type="NCBI Taxonomy" id="229149"/>
    <lineage>
        <taxon>Viruses</taxon>
        <taxon>Riboviria</taxon>
        <taxon>Orthornavirae</taxon>
        <taxon>Kitrinoviricota</taxon>
        <taxon>Tolucaviricetes</taxon>
        <taxon>Tolivirales</taxon>
        <taxon>Tombusviridae</taxon>
        <taxon>Procedovirinae</taxon>
        <taxon>Aureusvirus</taxon>
        <taxon>Aureusvirus sorghi</taxon>
    </lineage>
</organism>
<reference evidence="3" key="1">
    <citation type="submission" date="2020-06" db="EMBL/GenBank/DDBJ databases">
        <authorList>
            <person name="Knierim D."/>
            <person name="Margaria P."/>
            <person name="Menzel W."/>
            <person name="Winter S."/>
        </authorList>
    </citation>
    <scope>NUCLEOTIDE SEQUENCE</scope>
    <source>
        <strain evidence="3">DSMZ PV-0605</strain>
    </source>
</reference>
<evidence type="ECO:0000256" key="1">
    <source>
        <dbReference type="ARBA" id="ARBA00022561"/>
    </source>
</evidence>
<keyword evidence="1 3" id="KW-0167">Capsid protein</keyword>
<gene>
    <name evidence="3" type="primary">ORF2</name>
</gene>
<dbReference type="GO" id="GO:0019028">
    <property type="term" value="C:viral capsid"/>
    <property type="evidence" value="ECO:0007669"/>
    <property type="project" value="UniProtKB-KW"/>
</dbReference>
<evidence type="ECO:0000259" key="2">
    <source>
        <dbReference type="Pfam" id="PF00729"/>
    </source>
</evidence>
<dbReference type="PROSITE" id="PS00555">
    <property type="entry name" value="ICOSAH_VIR_COAT_S"/>
    <property type="match status" value="1"/>
</dbReference>
<proteinExistence type="predicted"/>
<keyword evidence="1 3" id="KW-0946">Virion</keyword>
<accession>A0A8E8FUD0</accession>
<sequence>MSIVPANTNRALVRAGTALASGAMTAMVPYAAAGAHQIGQRLGKKVWNGVGWVSRGAWNRLRKRMTNGGGVPMIVGGGGGTVAAPVAVSRQIRSRKPKFTSVKGQVRVTHREYVTQVSGVGSGLFQLNGGLPSGQFRVNPNNAACFPWLLSIASNFDQYRFVNLQLCYVPLCATTEVGRVALFYDKDSGDSGPFERAELANMTHCAETPPWAEVSLTVPCDNVKRYLNDSNVTDLKLVDAGRFGYAVYGGNANTYGDLFIQYTVELSEPQPTAGLIGEVTGNAGTVAGVVQPAYFNFDGFSTTQVAFKPTVVGTYLMTFILDGTGLVLGNVTSSAPEGMSVLDQNVAGSATRVIYVCRVTVQRPGDRLFFNYTGTATFWNLFVVRATRDISITT</sequence>
<dbReference type="Pfam" id="PF00729">
    <property type="entry name" value="Viral_coat"/>
    <property type="match status" value="1"/>
</dbReference>
<dbReference type="GO" id="GO:0005198">
    <property type="term" value="F:structural molecule activity"/>
    <property type="evidence" value="ECO:0007669"/>
    <property type="project" value="InterPro"/>
</dbReference>
<dbReference type="InterPro" id="IPR000937">
    <property type="entry name" value="Capsid_prot_S-dom_vir"/>
</dbReference>
<dbReference type="EMBL" id="MT682309">
    <property type="protein sequence ID" value="QWC36242.1"/>
    <property type="molecule type" value="Genomic_RNA"/>
</dbReference>
<feature type="domain" description="Icosahedral viral capsid protein S" evidence="2">
    <location>
        <begin position="80"/>
        <end position="272"/>
    </location>
</feature>
<evidence type="ECO:0000313" key="3">
    <source>
        <dbReference type="EMBL" id="QWC36242.1"/>
    </source>
</evidence>
<protein>
    <submittedName>
        <fullName evidence="3">Coat protein</fullName>
    </submittedName>
</protein>